<dbReference type="PANTHER" id="PTHR30537:SF3">
    <property type="entry name" value="TRANSCRIPTIONAL REGULATORY PROTEIN"/>
    <property type="match status" value="1"/>
</dbReference>
<evidence type="ECO:0000256" key="1">
    <source>
        <dbReference type="ARBA" id="ARBA00009437"/>
    </source>
</evidence>
<protein>
    <submittedName>
        <fullName evidence="6">LysR family transcriptional regulator</fullName>
    </submittedName>
</protein>
<dbReference type="InterPro" id="IPR058163">
    <property type="entry name" value="LysR-type_TF_proteobact-type"/>
</dbReference>
<evidence type="ECO:0000256" key="4">
    <source>
        <dbReference type="ARBA" id="ARBA00023163"/>
    </source>
</evidence>
<dbReference type="InterPro" id="IPR036388">
    <property type="entry name" value="WH-like_DNA-bd_sf"/>
</dbReference>
<organism evidence="6 7">
    <name type="scientific">Defluviimonas salinarum</name>
    <dbReference type="NCBI Taxonomy" id="2992147"/>
    <lineage>
        <taxon>Bacteria</taxon>
        <taxon>Pseudomonadati</taxon>
        <taxon>Pseudomonadota</taxon>
        <taxon>Alphaproteobacteria</taxon>
        <taxon>Rhodobacterales</taxon>
        <taxon>Paracoccaceae</taxon>
        <taxon>Albidovulum</taxon>
    </lineage>
</organism>
<proteinExistence type="inferred from homology"/>
<dbReference type="InterPro" id="IPR000847">
    <property type="entry name" value="LysR_HTH_N"/>
</dbReference>
<name>A0ABT3J0G5_9RHOB</name>
<dbReference type="Proteomes" id="UP001207582">
    <property type="component" value="Unassembled WGS sequence"/>
</dbReference>
<keyword evidence="4" id="KW-0804">Transcription</keyword>
<dbReference type="SUPFAM" id="SSF53850">
    <property type="entry name" value="Periplasmic binding protein-like II"/>
    <property type="match status" value="1"/>
</dbReference>
<dbReference type="RefSeq" id="WP_264771368.1">
    <property type="nucleotide sequence ID" value="NZ_JAPDOG010000004.1"/>
</dbReference>
<evidence type="ECO:0000259" key="5">
    <source>
        <dbReference type="PROSITE" id="PS50931"/>
    </source>
</evidence>
<dbReference type="Pfam" id="PF00126">
    <property type="entry name" value="HTH_1"/>
    <property type="match status" value="1"/>
</dbReference>
<dbReference type="EMBL" id="JAPDOG010000004">
    <property type="protein sequence ID" value="MCW3781146.1"/>
    <property type="molecule type" value="Genomic_DNA"/>
</dbReference>
<evidence type="ECO:0000313" key="7">
    <source>
        <dbReference type="Proteomes" id="UP001207582"/>
    </source>
</evidence>
<keyword evidence="3" id="KW-0238">DNA-binding</keyword>
<comment type="caution">
    <text evidence="6">The sequence shown here is derived from an EMBL/GenBank/DDBJ whole genome shotgun (WGS) entry which is preliminary data.</text>
</comment>
<dbReference type="PANTHER" id="PTHR30537">
    <property type="entry name" value="HTH-TYPE TRANSCRIPTIONAL REGULATOR"/>
    <property type="match status" value="1"/>
</dbReference>
<evidence type="ECO:0000256" key="3">
    <source>
        <dbReference type="ARBA" id="ARBA00023125"/>
    </source>
</evidence>
<accession>A0ABT3J0G5</accession>
<evidence type="ECO:0000313" key="6">
    <source>
        <dbReference type="EMBL" id="MCW3781146.1"/>
    </source>
</evidence>
<evidence type="ECO:0000256" key="2">
    <source>
        <dbReference type="ARBA" id="ARBA00023015"/>
    </source>
</evidence>
<dbReference type="Pfam" id="PF03466">
    <property type="entry name" value="LysR_substrate"/>
    <property type="match status" value="1"/>
</dbReference>
<dbReference type="PROSITE" id="PS50931">
    <property type="entry name" value="HTH_LYSR"/>
    <property type="match status" value="1"/>
</dbReference>
<keyword evidence="7" id="KW-1185">Reference proteome</keyword>
<dbReference type="InterPro" id="IPR005119">
    <property type="entry name" value="LysR_subst-bd"/>
</dbReference>
<gene>
    <name evidence="6" type="ORF">OM960_06040</name>
</gene>
<comment type="similarity">
    <text evidence="1">Belongs to the LysR transcriptional regulatory family.</text>
</comment>
<keyword evidence="2" id="KW-0805">Transcription regulation</keyword>
<dbReference type="Gene3D" id="1.10.10.10">
    <property type="entry name" value="Winged helix-like DNA-binding domain superfamily/Winged helix DNA-binding domain"/>
    <property type="match status" value="1"/>
</dbReference>
<sequence>MRENWDDLRFVLAVAEEGSVSGAARRLGVNHATVLRRIAAYEEAVGIEIFDKTARGYSVPPVQNRVIEAAREVDRAVQAVGRMLQGVRSPLSGNIRVTATDTFCQFVLPPIVAELRSEAPDLRIEILCTNTHLDLARTHAEITVRPTLRLPEDLVGETAGVLGFGLFRAKGAATDDWLGLSGPLARTPVGTWIAASVDPARIVAAADSFPVLREVAATGQGMAVLPDLLGAEDPRLERVTGILPDLSVDIWVASHADLAEVPRIAETRRLLSEALRAIAPRLRGAVGVP</sequence>
<dbReference type="SUPFAM" id="SSF46785">
    <property type="entry name" value="Winged helix' DNA-binding domain"/>
    <property type="match status" value="1"/>
</dbReference>
<dbReference type="Gene3D" id="3.40.190.10">
    <property type="entry name" value="Periplasmic binding protein-like II"/>
    <property type="match status" value="1"/>
</dbReference>
<dbReference type="InterPro" id="IPR036390">
    <property type="entry name" value="WH_DNA-bd_sf"/>
</dbReference>
<feature type="domain" description="HTH lysR-type" evidence="5">
    <location>
        <begin position="1"/>
        <end position="60"/>
    </location>
</feature>
<reference evidence="6 7" key="1">
    <citation type="submission" date="2022-10" db="EMBL/GenBank/DDBJ databases">
        <title>Defluviimonas sp. CAU 1641 isolated from mud.</title>
        <authorList>
            <person name="Kim W."/>
        </authorList>
    </citation>
    <scope>NUCLEOTIDE SEQUENCE [LARGE SCALE GENOMIC DNA]</scope>
    <source>
        <strain evidence="6 7">CAU 1641</strain>
    </source>
</reference>